<dbReference type="EMBL" id="CAJVPM010039812">
    <property type="protein sequence ID" value="CAG8701771.1"/>
    <property type="molecule type" value="Genomic_DNA"/>
</dbReference>
<evidence type="ECO:0000313" key="2">
    <source>
        <dbReference type="Proteomes" id="UP000789860"/>
    </source>
</evidence>
<gene>
    <name evidence="1" type="ORF">SCALOS_LOCUS10521</name>
</gene>
<name>A0ACA9PB32_9GLOM</name>
<feature type="non-terminal residue" evidence="1">
    <location>
        <position position="1"/>
    </location>
</feature>
<feature type="non-terminal residue" evidence="1">
    <location>
        <position position="277"/>
    </location>
</feature>
<accession>A0ACA9PB32</accession>
<reference evidence="1" key="1">
    <citation type="submission" date="2021-06" db="EMBL/GenBank/DDBJ databases">
        <authorList>
            <person name="Kallberg Y."/>
            <person name="Tangrot J."/>
            <person name="Rosling A."/>
        </authorList>
    </citation>
    <scope>NUCLEOTIDE SEQUENCE</scope>
    <source>
        <strain evidence="1">AU212A</strain>
    </source>
</reference>
<dbReference type="Proteomes" id="UP000789860">
    <property type="component" value="Unassembled WGS sequence"/>
</dbReference>
<keyword evidence="2" id="KW-1185">Reference proteome</keyword>
<organism evidence="1 2">
    <name type="scientific">Scutellospora calospora</name>
    <dbReference type="NCBI Taxonomy" id="85575"/>
    <lineage>
        <taxon>Eukaryota</taxon>
        <taxon>Fungi</taxon>
        <taxon>Fungi incertae sedis</taxon>
        <taxon>Mucoromycota</taxon>
        <taxon>Glomeromycotina</taxon>
        <taxon>Glomeromycetes</taxon>
        <taxon>Diversisporales</taxon>
        <taxon>Gigasporaceae</taxon>
        <taxon>Scutellospora</taxon>
    </lineage>
</organism>
<evidence type="ECO:0000313" key="1">
    <source>
        <dbReference type="EMBL" id="CAG8701771.1"/>
    </source>
</evidence>
<proteinExistence type="predicted"/>
<sequence>SNSYNQDEYMTHYKTTDIKSKSKLSEEKKNYLTQQERLRYQDYKHRHVGSIFGGNLSDRLSDKLKQEKTKRYPYNRTSKDYDNNKNDDNYLVKDRELNRQQKIQRLIDNGTDQEPFSREKAVLGDRRIQTWGKYPVRRIERSRTNPLSKKNMFKYNWPSVFTRLHGIQDKIIQHFQSLRENKQYRWEQRLTLVQGEKNILDLMNKNHSIKSLIVTAPNKPKTRYEIQPPALDYIENPHRIIADNYYLMNIDMVRKILGSAAKPEKHELVAEVHFPPI</sequence>
<comment type="caution">
    <text evidence="1">The sequence shown here is derived from an EMBL/GenBank/DDBJ whole genome shotgun (WGS) entry which is preliminary data.</text>
</comment>
<protein>
    <submittedName>
        <fullName evidence="1">9590_t:CDS:1</fullName>
    </submittedName>
</protein>